<gene>
    <name evidence="2" type="ORF">SDC9_159317</name>
</gene>
<evidence type="ECO:0000313" key="2">
    <source>
        <dbReference type="EMBL" id="MPN12007.1"/>
    </source>
</evidence>
<organism evidence="2">
    <name type="scientific">bioreactor metagenome</name>
    <dbReference type="NCBI Taxonomy" id="1076179"/>
    <lineage>
        <taxon>unclassified sequences</taxon>
        <taxon>metagenomes</taxon>
        <taxon>ecological metagenomes</taxon>
    </lineage>
</organism>
<feature type="region of interest" description="Disordered" evidence="1">
    <location>
        <begin position="1"/>
        <end position="78"/>
    </location>
</feature>
<name>A0A645FCK2_9ZZZZ</name>
<sequence length="78" mass="8490">MENRIQKEKDGAADERENGRTERISHELRRQAGSLGSGVGRNRTSGQQRGGVYPADPGRRNHRDQRAAGAGGAYSKIS</sequence>
<dbReference type="AlphaFoldDB" id="A0A645FCK2"/>
<feature type="compositionally biased region" description="Basic and acidic residues" evidence="1">
    <location>
        <begin position="1"/>
        <end position="30"/>
    </location>
</feature>
<dbReference type="EMBL" id="VSSQ01058281">
    <property type="protein sequence ID" value="MPN12007.1"/>
    <property type="molecule type" value="Genomic_DNA"/>
</dbReference>
<proteinExistence type="predicted"/>
<accession>A0A645FCK2</accession>
<comment type="caution">
    <text evidence="2">The sequence shown here is derived from an EMBL/GenBank/DDBJ whole genome shotgun (WGS) entry which is preliminary data.</text>
</comment>
<evidence type="ECO:0000256" key="1">
    <source>
        <dbReference type="SAM" id="MobiDB-lite"/>
    </source>
</evidence>
<protein>
    <submittedName>
        <fullName evidence="2">Uncharacterized protein</fullName>
    </submittedName>
</protein>
<reference evidence="2" key="1">
    <citation type="submission" date="2019-08" db="EMBL/GenBank/DDBJ databases">
        <authorList>
            <person name="Kucharzyk K."/>
            <person name="Murdoch R.W."/>
            <person name="Higgins S."/>
            <person name="Loffler F."/>
        </authorList>
    </citation>
    <scope>NUCLEOTIDE SEQUENCE</scope>
</reference>